<keyword evidence="1" id="KW-1185">Reference proteome</keyword>
<dbReference type="AlphaFoldDB" id="A0A5S6QYT6"/>
<evidence type="ECO:0000313" key="1">
    <source>
        <dbReference type="Proteomes" id="UP000046395"/>
    </source>
</evidence>
<protein>
    <submittedName>
        <fullName evidence="2">Uncharacterized protein</fullName>
    </submittedName>
</protein>
<dbReference type="Proteomes" id="UP000046395">
    <property type="component" value="Unassembled WGS sequence"/>
</dbReference>
<reference evidence="2" key="1">
    <citation type="submission" date="2019-12" db="UniProtKB">
        <authorList>
            <consortium name="WormBaseParasite"/>
        </authorList>
    </citation>
    <scope>IDENTIFICATION</scope>
</reference>
<proteinExistence type="predicted"/>
<sequence length="104" mass="11617">MLFGQIGDMQFFFVQAFVLSSCLTPIFAYYDYAAAYGSPYVQTSEINSANGYDPNWLQSLQTLVQQAWEASQGGSSPSYSYNNGGDNLAQVYGMRDDEMERFLA</sequence>
<name>A0A5S6QYT6_TRIMR</name>
<evidence type="ECO:0000313" key="2">
    <source>
        <dbReference type="WBParaSite" id="TMUE_3000012259.1"/>
    </source>
</evidence>
<organism evidence="1 2">
    <name type="scientific">Trichuris muris</name>
    <name type="common">Mouse whipworm</name>
    <dbReference type="NCBI Taxonomy" id="70415"/>
    <lineage>
        <taxon>Eukaryota</taxon>
        <taxon>Metazoa</taxon>
        <taxon>Ecdysozoa</taxon>
        <taxon>Nematoda</taxon>
        <taxon>Enoplea</taxon>
        <taxon>Dorylaimia</taxon>
        <taxon>Trichinellida</taxon>
        <taxon>Trichuridae</taxon>
        <taxon>Trichuris</taxon>
    </lineage>
</organism>
<accession>A0A5S6QYT6</accession>
<dbReference type="WBParaSite" id="TMUE_3000012259.1">
    <property type="protein sequence ID" value="TMUE_3000012259.1"/>
    <property type="gene ID" value="WBGene00292064"/>
</dbReference>